<accession>A0AAU9SQR8</accession>
<evidence type="ECO:0000313" key="3">
    <source>
        <dbReference type="Proteomes" id="UP000836841"/>
    </source>
</evidence>
<gene>
    <name evidence="2" type="ORF">TAV2_LOCUS19660</name>
</gene>
<dbReference type="AlphaFoldDB" id="A0AAU9SQR8"/>
<dbReference type="EMBL" id="OU466862">
    <property type="protein sequence ID" value="CAH2070183.1"/>
    <property type="molecule type" value="Genomic_DNA"/>
</dbReference>
<proteinExistence type="predicted"/>
<dbReference type="Proteomes" id="UP000836841">
    <property type="component" value="Chromosome 6"/>
</dbReference>
<evidence type="ECO:0000313" key="2">
    <source>
        <dbReference type="EMBL" id="CAH2070183.1"/>
    </source>
</evidence>
<protein>
    <submittedName>
        <fullName evidence="2">Uncharacterized protein</fullName>
    </submittedName>
</protein>
<evidence type="ECO:0000256" key="1">
    <source>
        <dbReference type="SAM" id="MobiDB-lite"/>
    </source>
</evidence>
<feature type="region of interest" description="Disordered" evidence="1">
    <location>
        <begin position="1"/>
        <end position="42"/>
    </location>
</feature>
<reference evidence="2 3" key="1">
    <citation type="submission" date="2022-03" db="EMBL/GenBank/DDBJ databases">
        <authorList>
            <person name="Nunn A."/>
            <person name="Chopra R."/>
            <person name="Nunn A."/>
            <person name="Contreras Garrido A."/>
        </authorList>
    </citation>
    <scope>NUCLEOTIDE SEQUENCE [LARGE SCALE GENOMIC DNA]</scope>
</reference>
<organism evidence="2 3">
    <name type="scientific">Thlaspi arvense</name>
    <name type="common">Field penny-cress</name>
    <dbReference type="NCBI Taxonomy" id="13288"/>
    <lineage>
        <taxon>Eukaryota</taxon>
        <taxon>Viridiplantae</taxon>
        <taxon>Streptophyta</taxon>
        <taxon>Embryophyta</taxon>
        <taxon>Tracheophyta</taxon>
        <taxon>Spermatophyta</taxon>
        <taxon>Magnoliopsida</taxon>
        <taxon>eudicotyledons</taxon>
        <taxon>Gunneridae</taxon>
        <taxon>Pentapetalae</taxon>
        <taxon>rosids</taxon>
        <taxon>malvids</taxon>
        <taxon>Brassicales</taxon>
        <taxon>Brassicaceae</taxon>
        <taxon>Thlaspideae</taxon>
        <taxon>Thlaspi</taxon>
    </lineage>
</organism>
<sequence length="199" mass="22489">MDLRHTTGEDEEEVEKTKSDAGFDILRGTGYSSRSPDGDSDETACEIRDEIEVPLKVLVISLVVEIFLQPKPRLYMSLLDLHDYSKSLLLSSTPATSPSSLVFDQNLTINEMGGYFMRLLRGFISFTVHHKARIYNPTTRQLLFVLLGTITVISVQMQKIRSESWVFVLEAGGSWKRVAKELHPHIPSQLELTMNGVLY</sequence>
<keyword evidence="3" id="KW-1185">Reference proteome</keyword>
<name>A0AAU9SQR8_THLAR</name>